<name>X1IB39_9ZZZZ</name>
<feature type="non-terminal residue" evidence="1">
    <location>
        <position position="1"/>
    </location>
</feature>
<organism evidence="1">
    <name type="scientific">marine sediment metagenome</name>
    <dbReference type="NCBI Taxonomy" id="412755"/>
    <lineage>
        <taxon>unclassified sequences</taxon>
        <taxon>metagenomes</taxon>
        <taxon>ecological metagenomes</taxon>
    </lineage>
</organism>
<dbReference type="AlphaFoldDB" id="X1IB39"/>
<dbReference type="EMBL" id="BARU01028079">
    <property type="protein sequence ID" value="GAH66465.1"/>
    <property type="molecule type" value="Genomic_DNA"/>
</dbReference>
<accession>X1IB39</accession>
<protein>
    <submittedName>
        <fullName evidence="1">Uncharacterized protein</fullName>
    </submittedName>
</protein>
<gene>
    <name evidence="1" type="ORF">S03H2_44866</name>
</gene>
<proteinExistence type="predicted"/>
<reference evidence="1" key="1">
    <citation type="journal article" date="2014" name="Front. Microbiol.">
        <title>High frequency of phylogenetically diverse reductive dehalogenase-homologous genes in deep subseafloor sedimentary metagenomes.</title>
        <authorList>
            <person name="Kawai M."/>
            <person name="Futagami T."/>
            <person name="Toyoda A."/>
            <person name="Takaki Y."/>
            <person name="Nishi S."/>
            <person name="Hori S."/>
            <person name="Arai W."/>
            <person name="Tsubouchi T."/>
            <person name="Morono Y."/>
            <person name="Uchiyama I."/>
            <person name="Ito T."/>
            <person name="Fujiyama A."/>
            <person name="Inagaki F."/>
            <person name="Takami H."/>
        </authorList>
    </citation>
    <scope>NUCLEOTIDE SEQUENCE</scope>
    <source>
        <strain evidence="1">Expedition CK06-06</strain>
    </source>
</reference>
<evidence type="ECO:0000313" key="1">
    <source>
        <dbReference type="EMBL" id="GAH66465.1"/>
    </source>
</evidence>
<comment type="caution">
    <text evidence="1">The sequence shown here is derived from an EMBL/GenBank/DDBJ whole genome shotgun (WGS) entry which is preliminary data.</text>
</comment>
<feature type="non-terminal residue" evidence="1">
    <location>
        <position position="269"/>
    </location>
</feature>
<sequence length="269" mass="29776">GLTGKNKAWEGYARKKDIVSGYFDNAGDFGTAALALENGKAKGIWFTLNPCKPALLARAKNRLVASPEATTSDKDIQCLRWLPIDLDPVKPSEISATDDEIKPAEELGRNITEKLEREDFGFPRGIRAFSGNGYHILYRLSDLANNDKHRALIRKLVNALVVTFPSDKVNIDEKVFNPARIWKVYGTTGRKGDSTDDRPHRKSYLFPDTPKNLDEIDVLSQKQVGKLAALIPDEDTAYSPAPSTFSRKTDRQRGALSLMGNELGTLDVG</sequence>